<proteinExistence type="predicted"/>
<comment type="caution">
    <text evidence="2">The sequence shown here is derived from an EMBL/GenBank/DDBJ whole genome shotgun (WGS) entry which is preliminary data.</text>
</comment>
<protein>
    <submittedName>
        <fullName evidence="2">Uncharacterized protein</fullName>
    </submittedName>
</protein>
<evidence type="ECO:0000313" key="2">
    <source>
        <dbReference type="EMBL" id="MED6124901.1"/>
    </source>
</evidence>
<feature type="compositionally biased region" description="Basic and acidic residues" evidence="1">
    <location>
        <begin position="29"/>
        <end position="51"/>
    </location>
</feature>
<name>A0ABU6RLG6_9FABA</name>
<keyword evidence="3" id="KW-1185">Reference proteome</keyword>
<feature type="region of interest" description="Disordered" evidence="1">
    <location>
        <begin position="23"/>
        <end position="52"/>
    </location>
</feature>
<organism evidence="2 3">
    <name type="scientific">Stylosanthes scabra</name>
    <dbReference type="NCBI Taxonomy" id="79078"/>
    <lineage>
        <taxon>Eukaryota</taxon>
        <taxon>Viridiplantae</taxon>
        <taxon>Streptophyta</taxon>
        <taxon>Embryophyta</taxon>
        <taxon>Tracheophyta</taxon>
        <taxon>Spermatophyta</taxon>
        <taxon>Magnoliopsida</taxon>
        <taxon>eudicotyledons</taxon>
        <taxon>Gunneridae</taxon>
        <taxon>Pentapetalae</taxon>
        <taxon>rosids</taxon>
        <taxon>fabids</taxon>
        <taxon>Fabales</taxon>
        <taxon>Fabaceae</taxon>
        <taxon>Papilionoideae</taxon>
        <taxon>50 kb inversion clade</taxon>
        <taxon>dalbergioids sensu lato</taxon>
        <taxon>Dalbergieae</taxon>
        <taxon>Pterocarpus clade</taxon>
        <taxon>Stylosanthes</taxon>
    </lineage>
</organism>
<gene>
    <name evidence="2" type="ORF">PIB30_063313</name>
</gene>
<accession>A0ABU6RLG6</accession>
<evidence type="ECO:0000313" key="3">
    <source>
        <dbReference type="Proteomes" id="UP001341840"/>
    </source>
</evidence>
<dbReference type="EMBL" id="JASCZI010030809">
    <property type="protein sequence ID" value="MED6124901.1"/>
    <property type="molecule type" value="Genomic_DNA"/>
</dbReference>
<evidence type="ECO:0000256" key="1">
    <source>
        <dbReference type="SAM" id="MobiDB-lite"/>
    </source>
</evidence>
<dbReference type="Proteomes" id="UP001341840">
    <property type="component" value="Unassembled WGS sequence"/>
</dbReference>
<reference evidence="2 3" key="1">
    <citation type="journal article" date="2023" name="Plants (Basel)">
        <title>Bridging the Gap: Combining Genomics and Transcriptomics Approaches to Understand Stylosanthes scabra, an Orphan Legume from the Brazilian Caatinga.</title>
        <authorList>
            <person name="Ferreira-Neto J.R.C."/>
            <person name="da Silva M.D."/>
            <person name="Binneck E."/>
            <person name="de Melo N.F."/>
            <person name="da Silva R.H."/>
            <person name="de Melo A.L.T.M."/>
            <person name="Pandolfi V."/>
            <person name="Bustamante F.O."/>
            <person name="Brasileiro-Vidal A.C."/>
            <person name="Benko-Iseppon A.M."/>
        </authorList>
    </citation>
    <scope>NUCLEOTIDE SEQUENCE [LARGE SCALE GENOMIC DNA]</scope>
    <source>
        <tissue evidence="2">Leaves</tissue>
    </source>
</reference>
<sequence length="247" mass="27745">MPTPTRPERERWKTVPASLKAAIAATAGERGRPIQRERELERRPSKRERERARVRRSLPCRCPCKRRHCQVAESPSPSPLREGETEFHVCSEERDALRERAPNSKEKRERFRSSSTAILELHIVGVHGGSLVVGEHRRSEGRMRWCWWWSATSLPPETALFSPYSSATAITEFWLLPPLRVALWAVTLFPRSFATAAAEYGCQSCCPTFVTSINCRSSGCICALSVRLTVVAAEASKVDVVTDVVAD</sequence>